<gene>
    <name evidence="3" type="ORF">SAMN06296052_13122</name>
</gene>
<feature type="domain" description="Methyltransferase" evidence="2">
    <location>
        <begin position="42"/>
        <end position="128"/>
    </location>
</feature>
<dbReference type="OrthoDB" id="9804312at2"/>
<dbReference type="EMBL" id="FZOQ01000031">
    <property type="protein sequence ID" value="SNT21005.1"/>
    <property type="molecule type" value="Genomic_DNA"/>
</dbReference>
<dbReference type="CDD" id="cd02440">
    <property type="entry name" value="AdoMet_MTases"/>
    <property type="match status" value="1"/>
</dbReference>
<dbReference type="GO" id="GO:0008168">
    <property type="term" value="F:methyltransferase activity"/>
    <property type="evidence" value="ECO:0007669"/>
    <property type="project" value="UniProtKB-KW"/>
</dbReference>
<sequence>MQEFWNNRYSQEDMTYGSAPNVFFREQLKKLTPGKLLLPAEGEGRNAVHAALKGWEVLAFDYSEAGRAKALWLAQQQGVSINYRLAEAAEFDREPNSLNAVALIYAHFLPVLRERLHRNVIQWLKPGGVVILEAFHPGQLAYASGGPKDQRMLYTAGMLRSDFTPLEINLLEEQETLLKEGAYHSGAGCVTRMVATKPGAAESKA</sequence>
<reference evidence="4" key="1">
    <citation type="submission" date="2017-06" db="EMBL/GenBank/DDBJ databases">
        <authorList>
            <person name="Varghese N."/>
            <person name="Submissions S."/>
        </authorList>
    </citation>
    <scope>NUCLEOTIDE SEQUENCE [LARGE SCALE GENOMIC DNA]</scope>
    <source>
        <strain evidence="4">NKM1</strain>
    </source>
</reference>
<evidence type="ECO:0000313" key="4">
    <source>
        <dbReference type="Proteomes" id="UP000198432"/>
    </source>
</evidence>
<dbReference type="GO" id="GO:0032259">
    <property type="term" value="P:methylation"/>
    <property type="evidence" value="ECO:0007669"/>
    <property type="project" value="UniProtKB-KW"/>
</dbReference>
<dbReference type="Gene3D" id="3.40.50.150">
    <property type="entry name" value="Vaccinia Virus protein VP39"/>
    <property type="match status" value="1"/>
</dbReference>
<dbReference type="AlphaFoldDB" id="A0A239KSH4"/>
<evidence type="ECO:0000256" key="1">
    <source>
        <dbReference type="ARBA" id="ARBA00022679"/>
    </source>
</evidence>
<evidence type="ECO:0000259" key="2">
    <source>
        <dbReference type="Pfam" id="PF13649"/>
    </source>
</evidence>
<dbReference type="SUPFAM" id="SSF53335">
    <property type="entry name" value="S-adenosyl-L-methionine-dependent methyltransferases"/>
    <property type="match status" value="1"/>
</dbReference>
<organism evidence="3 4">
    <name type="scientific">Pontibacter ummariensis</name>
    <dbReference type="NCBI Taxonomy" id="1610492"/>
    <lineage>
        <taxon>Bacteria</taxon>
        <taxon>Pseudomonadati</taxon>
        <taxon>Bacteroidota</taxon>
        <taxon>Cytophagia</taxon>
        <taxon>Cytophagales</taxon>
        <taxon>Hymenobacteraceae</taxon>
        <taxon>Pontibacter</taxon>
    </lineage>
</organism>
<name>A0A239KSH4_9BACT</name>
<keyword evidence="3" id="KW-0489">Methyltransferase</keyword>
<dbReference type="Proteomes" id="UP000198432">
    <property type="component" value="Unassembled WGS sequence"/>
</dbReference>
<keyword evidence="1 3" id="KW-0808">Transferase</keyword>
<keyword evidence="4" id="KW-1185">Reference proteome</keyword>
<dbReference type="Pfam" id="PF13649">
    <property type="entry name" value="Methyltransf_25"/>
    <property type="match status" value="1"/>
</dbReference>
<dbReference type="InterPro" id="IPR029063">
    <property type="entry name" value="SAM-dependent_MTases_sf"/>
</dbReference>
<accession>A0A239KSH4</accession>
<dbReference type="PANTHER" id="PTHR43861:SF3">
    <property type="entry name" value="PUTATIVE (AFU_ORTHOLOGUE AFUA_2G14390)-RELATED"/>
    <property type="match status" value="1"/>
</dbReference>
<dbReference type="RefSeq" id="WP_089321495.1">
    <property type="nucleotide sequence ID" value="NZ_FZOQ01000031.1"/>
</dbReference>
<dbReference type="InterPro" id="IPR041698">
    <property type="entry name" value="Methyltransf_25"/>
</dbReference>
<evidence type="ECO:0000313" key="3">
    <source>
        <dbReference type="EMBL" id="SNT21005.1"/>
    </source>
</evidence>
<proteinExistence type="predicted"/>
<protein>
    <submittedName>
        <fullName evidence="3">Methyltransferase domain-containing protein</fullName>
    </submittedName>
</protein>
<dbReference type="PANTHER" id="PTHR43861">
    <property type="entry name" value="TRANS-ACONITATE 2-METHYLTRANSFERASE-RELATED"/>
    <property type="match status" value="1"/>
</dbReference>